<name>A0A7I0HVN2_9LEPT</name>
<proteinExistence type="predicted"/>
<feature type="domain" description="Methyltransferase" evidence="1">
    <location>
        <begin position="47"/>
        <end position="143"/>
    </location>
</feature>
<dbReference type="Proteomes" id="UP000297641">
    <property type="component" value="Unassembled WGS sequence"/>
</dbReference>
<sequence length="242" mass="28221">MTTKKHYESHLGNFYTWMLGDWEKKSQEFKSFLIQKNLIPKFSKKAIDMGAGNGMQAIPLAELGYEVTAIDFNPQLLSELNQNVKNRSLPMQLVDGEITNFSLWKDINPELILCCGDTISHLDSFEEIKAWMEQCYTRLLPRGKFILSFRDYSKTLQDQERFIPVKSDENRIHTCLLDFSDKNILVTDLLYEKINGDWQMSVSSYRKVRITVAIIHNYLKEIGFRVDVSEEFQRMNLVVATK</sequence>
<gene>
    <name evidence="2" type="ORF">EHQ43_04630</name>
</gene>
<dbReference type="CDD" id="cd02440">
    <property type="entry name" value="AdoMet_MTases"/>
    <property type="match status" value="1"/>
</dbReference>
<dbReference type="GO" id="GO:0008168">
    <property type="term" value="F:methyltransferase activity"/>
    <property type="evidence" value="ECO:0007669"/>
    <property type="project" value="UniProtKB-KW"/>
</dbReference>
<dbReference type="EMBL" id="RQFT01000003">
    <property type="protein sequence ID" value="TGL08336.1"/>
    <property type="molecule type" value="Genomic_DNA"/>
</dbReference>
<evidence type="ECO:0000313" key="2">
    <source>
        <dbReference type="EMBL" id="TGL08336.1"/>
    </source>
</evidence>
<evidence type="ECO:0000259" key="1">
    <source>
        <dbReference type="Pfam" id="PF13649"/>
    </source>
</evidence>
<dbReference type="InterPro" id="IPR041698">
    <property type="entry name" value="Methyltransf_25"/>
</dbReference>
<organism evidence="2 3">
    <name type="scientific">Leptospira bouyouniensis</name>
    <dbReference type="NCBI Taxonomy" id="2484911"/>
    <lineage>
        <taxon>Bacteria</taxon>
        <taxon>Pseudomonadati</taxon>
        <taxon>Spirochaetota</taxon>
        <taxon>Spirochaetia</taxon>
        <taxon>Leptospirales</taxon>
        <taxon>Leptospiraceae</taxon>
        <taxon>Leptospira</taxon>
    </lineage>
</organism>
<dbReference type="AlphaFoldDB" id="A0A7I0HVN2"/>
<dbReference type="InterPro" id="IPR029063">
    <property type="entry name" value="SAM-dependent_MTases_sf"/>
</dbReference>
<dbReference type="Pfam" id="PF13649">
    <property type="entry name" value="Methyltransf_25"/>
    <property type="match status" value="1"/>
</dbReference>
<accession>A0A7I0HVN2</accession>
<comment type="caution">
    <text evidence="2">The sequence shown here is derived from an EMBL/GenBank/DDBJ whole genome shotgun (WGS) entry which is preliminary data.</text>
</comment>
<reference evidence="2 3" key="1">
    <citation type="journal article" date="2019" name="PLoS Negl. Trop. Dis.">
        <title>Revisiting the worldwide diversity of Leptospira species in the environment.</title>
        <authorList>
            <person name="Vincent A.T."/>
            <person name="Schiettekatte O."/>
            <person name="Bourhy P."/>
            <person name="Veyrier F.J."/>
            <person name="Picardeau M."/>
        </authorList>
    </citation>
    <scope>NUCLEOTIDE SEQUENCE [LARGE SCALE GENOMIC DNA]</scope>
    <source>
        <strain evidence="2 3">201800273</strain>
    </source>
</reference>
<dbReference type="SUPFAM" id="SSF53335">
    <property type="entry name" value="S-adenosyl-L-methionine-dependent methyltransferases"/>
    <property type="match status" value="1"/>
</dbReference>
<dbReference type="RefSeq" id="WP_135770243.1">
    <property type="nucleotide sequence ID" value="NZ_RQFT01000003.1"/>
</dbReference>
<keyword evidence="2" id="KW-0489">Methyltransferase</keyword>
<keyword evidence="2" id="KW-0808">Transferase</keyword>
<protein>
    <submittedName>
        <fullName evidence="2">Methyltransferase domain-containing protein</fullName>
    </submittedName>
</protein>
<evidence type="ECO:0000313" key="3">
    <source>
        <dbReference type="Proteomes" id="UP000297641"/>
    </source>
</evidence>
<dbReference type="Gene3D" id="3.40.50.150">
    <property type="entry name" value="Vaccinia Virus protein VP39"/>
    <property type="match status" value="1"/>
</dbReference>
<dbReference type="GO" id="GO:0032259">
    <property type="term" value="P:methylation"/>
    <property type="evidence" value="ECO:0007669"/>
    <property type="project" value="UniProtKB-KW"/>
</dbReference>
<dbReference type="Gene3D" id="2.20.25.110">
    <property type="entry name" value="S-adenosyl-L-methionine-dependent methyltransferases"/>
    <property type="match status" value="1"/>
</dbReference>